<evidence type="ECO:0000313" key="9">
    <source>
        <dbReference type="Proteomes" id="UP000289805"/>
    </source>
</evidence>
<dbReference type="EMBL" id="SDJQ01000001">
    <property type="protein sequence ID" value="RXR36613.1"/>
    <property type="molecule type" value="Genomic_DNA"/>
</dbReference>
<dbReference type="AlphaFoldDB" id="A0A4Q1L430"/>
<dbReference type="InterPro" id="IPR014043">
    <property type="entry name" value="Acyl_transferase_dom"/>
</dbReference>
<reference evidence="9 10" key="1">
    <citation type="submission" date="2019-01" db="EMBL/GenBank/DDBJ databases">
        <title>Oerskovia turbata Genome sequencing and assembly.</title>
        <authorList>
            <person name="Dou T."/>
        </authorList>
    </citation>
    <scope>NUCLEOTIDE SEQUENCE [LARGE SCALE GENOMIC DNA]</scope>
    <source>
        <strain evidence="8 9">JCM12123</strain>
        <strain evidence="7 10">JCM3160</strain>
    </source>
</reference>
<feature type="domain" description="Malonyl-CoA:ACP transacylase (MAT)" evidence="6">
    <location>
        <begin position="5"/>
        <end position="324"/>
    </location>
</feature>
<dbReference type="SMART" id="SM00827">
    <property type="entry name" value="PKS_AT"/>
    <property type="match status" value="1"/>
</dbReference>
<organism evidence="8 9">
    <name type="scientific">Oerskovia turbata</name>
    <dbReference type="NCBI Taxonomy" id="1713"/>
    <lineage>
        <taxon>Bacteria</taxon>
        <taxon>Bacillati</taxon>
        <taxon>Actinomycetota</taxon>
        <taxon>Actinomycetes</taxon>
        <taxon>Micrococcales</taxon>
        <taxon>Cellulomonadaceae</taxon>
        <taxon>Oerskovia</taxon>
    </lineage>
</organism>
<evidence type="ECO:0000256" key="5">
    <source>
        <dbReference type="SAM" id="MobiDB-lite"/>
    </source>
</evidence>
<sequence>MLAVLCPGQGSQSPGMLAPWLELPGVPAQLDAFSAASGLDLRAHGTTSDAETIRDTAVAQPLIVSASLVALRAILDGRDTCEVADVTAGHSVGEFAAAAVAGVFEDAAAVGLVTARARFMAEAAAATPTGMAAVVGGDAEEVLAAIEAAGLWPANVNGGGQVVAAGSLEGITALGANPPAKARVIPLQVAGAFHTPFMQPALDAFAPVAAGWDATDPRLPFLSNADGASYASISGAESGGLFGVKDDVLSRLTAQIAAPVRWDLCQETLAALGVTAILELAPGGVLTGLARRTLPGVETVAVKSTADIDKARDLVAHHSDAAGASAQTGAENAADGAVAPAGETTA</sequence>
<accession>A0A4Q1L430</accession>
<comment type="catalytic activity">
    <reaction evidence="4">
        <text>holo-[ACP] + malonyl-CoA = malonyl-[ACP] + CoA</text>
        <dbReference type="Rhea" id="RHEA:41792"/>
        <dbReference type="Rhea" id="RHEA-COMP:9623"/>
        <dbReference type="Rhea" id="RHEA-COMP:9685"/>
        <dbReference type="ChEBI" id="CHEBI:57287"/>
        <dbReference type="ChEBI" id="CHEBI:57384"/>
        <dbReference type="ChEBI" id="CHEBI:64479"/>
        <dbReference type="ChEBI" id="CHEBI:78449"/>
        <dbReference type="EC" id="2.3.1.39"/>
    </reaction>
</comment>
<dbReference type="InterPro" id="IPR050858">
    <property type="entry name" value="Mal-CoA-ACP_Trans/PKS_FabD"/>
</dbReference>
<dbReference type="Proteomes" id="UP000289805">
    <property type="component" value="Unassembled WGS sequence"/>
</dbReference>
<evidence type="ECO:0000256" key="1">
    <source>
        <dbReference type="ARBA" id="ARBA00013258"/>
    </source>
</evidence>
<dbReference type="OrthoDB" id="3248271at2"/>
<dbReference type="InterPro" id="IPR016035">
    <property type="entry name" value="Acyl_Trfase/lysoPLipase"/>
</dbReference>
<keyword evidence="3" id="KW-0012">Acyltransferase</keyword>
<dbReference type="EMBL" id="SDJR01000004">
    <property type="protein sequence ID" value="RXR26111.1"/>
    <property type="molecule type" value="Genomic_DNA"/>
</dbReference>
<gene>
    <name evidence="7" type="ORF">EQW73_07075</name>
    <name evidence="8" type="ORF">EQW78_00130</name>
</gene>
<proteinExistence type="predicted"/>
<dbReference type="EC" id="2.3.1.39" evidence="1"/>
<dbReference type="InterPro" id="IPR016036">
    <property type="entry name" value="Malonyl_transacylase_ACP-bd"/>
</dbReference>
<protein>
    <recommendedName>
        <fullName evidence="1">[acyl-carrier-protein] S-malonyltransferase</fullName>
        <ecNumber evidence="1">2.3.1.39</ecNumber>
    </recommendedName>
</protein>
<comment type="caution">
    <text evidence="8">The sequence shown here is derived from an EMBL/GenBank/DDBJ whole genome shotgun (WGS) entry which is preliminary data.</text>
</comment>
<dbReference type="RefSeq" id="WP_051703004.1">
    <property type="nucleotide sequence ID" value="NZ_JOFV01000008.1"/>
</dbReference>
<dbReference type="Pfam" id="PF00698">
    <property type="entry name" value="Acyl_transf_1"/>
    <property type="match status" value="1"/>
</dbReference>
<evidence type="ECO:0000313" key="10">
    <source>
        <dbReference type="Proteomes" id="UP000290517"/>
    </source>
</evidence>
<evidence type="ECO:0000256" key="3">
    <source>
        <dbReference type="ARBA" id="ARBA00023315"/>
    </source>
</evidence>
<dbReference type="GO" id="GO:0004314">
    <property type="term" value="F:[acyl-carrier-protein] S-malonyltransferase activity"/>
    <property type="evidence" value="ECO:0007669"/>
    <property type="project" value="UniProtKB-EC"/>
</dbReference>
<keyword evidence="2 8" id="KW-0808">Transferase</keyword>
<dbReference type="GO" id="GO:0005829">
    <property type="term" value="C:cytosol"/>
    <property type="evidence" value="ECO:0007669"/>
    <property type="project" value="TreeGrafter"/>
</dbReference>
<feature type="region of interest" description="Disordered" evidence="5">
    <location>
        <begin position="322"/>
        <end position="346"/>
    </location>
</feature>
<dbReference type="Gene3D" id="3.40.366.10">
    <property type="entry name" value="Malonyl-Coenzyme A Acyl Carrier Protein, domain 2"/>
    <property type="match status" value="1"/>
</dbReference>
<dbReference type="Proteomes" id="UP000290517">
    <property type="component" value="Unassembled WGS sequence"/>
</dbReference>
<name>A0A4Q1L430_9CELL</name>
<dbReference type="STRING" id="1713.GCA_000718325_02178"/>
<dbReference type="GO" id="GO:0006633">
    <property type="term" value="P:fatty acid biosynthetic process"/>
    <property type="evidence" value="ECO:0007669"/>
    <property type="project" value="TreeGrafter"/>
</dbReference>
<dbReference type="SUPFAM" id="SSF52151">
    <property type="entry name" value="FabD/lysophospholipase-like"/>
    <property type="match status" value="1"/>
</dbReference>
<dbReference type="Gene3D" id="3.30.70.250">
    <property type="entry name" value="Malonyl-CoA ACP transacylase, ACP-binding"/>
    <property type="match status" value="1"/>
</dbReference>
<dbReference type="InterPro" id="IPR001227">
    <property type="entry name" value="Ac_transferase_dom_sf"/>
</dbReference>
<dbReference type="PANTHER" id="PTHR42681">
    <property type="entry name" value="MALONYL-COA-ACYL CARRIER PROTEIN TRANSACYLASE, MITOCHONDRIAL"/>
    <property type="match status" value="1"/>
</dbReference>
<evidence type="ECO:0000313" key="8">
    <source>
        <dbReference type="EMBL" id="RXR36613.1"/>
    </source>
</evidence>
<dbReference type="PANTHER" id="PTHR42681:SF1">
    <property type="entry name" value="MALONYL-COA-ACYL CARRIER PROTEIN TRANSACYLASE, MITOCHONDRIAL"/>
    <property type="match status" value="1"/>
</dbReference>
<evidence type="ECO:0000259" key="6">
    <source>
        <dbReference type="SMART" id="SM00827"/>
    </source>
</evidence>
<keyword evidence="10" id="KW-1185">Reference proteome</keyword>
<evidence type="ECO:0000313" key="7">
    <source>
        <dbReference type="EMBL" id="RXR26111.1"/>
    </source>
</evidence>
<dbReference type="SUPFAM" id="SSF55048">
    <property type="entry name" value="Probable ACP-binding domain of malonyl-CoA ACP transacylase"/>
    <property type="match status" value="1"/>
</dbReference>
<evidence type="ECO:0000256" key="2">
    <source>
        <dbReference type="ARBA" id="ARBA00022679"/>
    </source>
</evidence>
<evidence type="ECO:0000256" key="4">
    <source>
        <dbReference type="ARBA" id="ARBA00048462"/>
    </source>
</evidence>